<dbReference type="STRING" id="743788.S8DK17"/>
<dbReference type="Pfam" id="PF00581">
    <property type="entry name" value="Rhodanese"/>
    <property type="match status" value="1"/>
</dbReference>
<dbReference type="InParanoid" id="S8DK17"/>
<dbReference type="Proteomes" id="UP000015241">
    <property type="component" value="Unassembled WGS sequence"/>
</dbReference>
<name>S8DK17_FOMSC</name>
<keyword evidence="3" id="KW-1185">Reference proteome</keyword>
<accession>S8DK17</accession>
<evidence type="ECO:0000259" key="1">
    <source>
        <dbReference type="PROSITE" id="PS50206"/>
    </source>
</evidence>
<dbReference type="SMART" id="SM00450">
    <property type="entry name" value="RHOD"/>
    <property type="match status" value="1"/>
</dbReference>
<dbReference type="SUPFAM" id="SSF52821">
    <property type="entry name" value="Rhodanese/Cell cycle control phosphatase"/>
    <property type="match status" value="1"/>
</dbReference>
<reference evidence="2 3" key="1">
    <citation type="journal article" date="2012" name="Science">
        <title>The Paleozoic origin of enzymatic lignin decomposition reconstructed from 31 fungal genomes.</title>
        <authorList>
            <person name="Floudas D."/>
            <person name="Binder M."/>
            <person name="Riley R."/>
            <person name="Barry K."/>
            <person name="Blanchette R.A."/>
            <person name="Henrissat B."/>
            <person name="Martinez A.T."/>
            <person name="Otillar R."/>
            <person name="Spatafora J.W."/>
            <person name="Yadav J.S."/>
            <person name="Aerts A."/>
            <person name="Benoit I."/>
            <person name="Boyd A."/>
            <person name="Carlson A."/>
            <person name="Copeland A."/>
            <person name="Coutinho P.M."/>
            <person name="de Vries R.P."/>
            <person name="Ferreira P."/>
            <person name="Findley K."/>
            <person name="Foster B."/>
            <person name="Gaskell J."/>
            <person name="Glotzer D."/>
            <person name="Gorecki P."/>
            <person name="Heitman J."/>
            <person name="Hesse C."/>
            <person name="Hori C."/>
            <person name="Igarashi K."/>
            <person name="Jurgens J.A."/>
            <person name="Kallen N."/>
            <person name="Kersten P."/>
            <person name="Kohler A."/>
            <person name="Kuees U."/>
            <person name="Kumar T.K.A."/>
            <person name="Kuo A."/>
            <person name="LaButti K."/>
            <person name="Larrondo L.F."/>
            <person name="Lindquist E."/>
            <person name="Ling A."/>
            <person name="Lombard V."/>
            <person name="Lucas S."/>
            <person name="Lundell T."/>
            <person name="Martin R."/>
            <person name="McLaughlin D.J."/>
            <person name="Morgenstern I."/>
            <person name="Morin E."/>
            <person name="Murat C."/>
            <person name="Nagy L.G."/>
            <person name="Nolan M."/>
            <person name="Ohm R.A."/>
            <person name="Patyshakuliyeva A."/>
            <person name="Rokas A."/>
            <person name="Ruiz-Duenas F.J."/>
            <person name="Sabat G."/>
            <person name="Salamov A."/>
            <person name="Samejima M."/>
            <person name="Schmutz J."/>
            <person name="Slot J.C."/>
            <person name="St John F."/>
            <person name="Stenlid J."/>
            <person name="Sun H."/>
            <person name="Sun S."/>
            <person name="Syed K."/>
            <person name="Tsang A."/>
            <person name="Wiebenga A."/>
            <person name="Young D."/>
            <person name="Pisabarro A."/>
            <person name="Eastwood D.C."/>
            <person name="Martin F."/>
            <person name="Cullen D."/>
            <person name="Grigoriev I.V."/>
            <person name="Hibbett D.S."/>
        </authorList>
    </citation>
    <scope>NUCLEOTIDE SEQUENCE</scope>
    <source>
        <strain evidence="3">FP-58527</strain>
    </source>
</reference>
<gene>
    <name evidence="2" type="ORF">FOMPIDRAFT_1033819</name>
</gene>
<dbReference type="eggNOG" id="ENOG502SD57">
    <property type="taxonomic scope" value="Eukaryota"/>
</dbReference>
<feature type="domain" description="Rhodanese" evidence="1">
    <location>
        <begin position="232"/>
        <end position="326"/>
    </location>
</feature>
<dbReference type="HOGENOM" id="CLU_069439_0_0_1"/>
<dbReference type="Gene3D" id="3.40.250.10">
    <property type="entry name" value="Rhodanese-like domain"/>
    <property type="match status" value="1"/>
</dbReference>
<dbReference type="OrthoDB" id="566238at2759"/>
<protein>
    <recommendedName>
        <fullName evidence="1">Rhodanese domain-containing protein</fullName>
    </recommendedName>
</protein>
<dbReference type="EMBL" id="KE504294">
    <property type="protein sequence ID" value="EPS93157.1"/>
    <property type="molecule type" value="Genomic_DNA"/>
</dbReference>
<dbReference type="InterPro" id="IPR001763">
    <property type="entry name" value="Rhodanese-like_dom"/>
</dbReference>
<dbReference type="PROSITE" id="PS50206">
    <property type="entry name" value="RHODANESE_3"/>
    <property type="match status" value="1"/>
</dbReference>
<evidence type="ECO:0000313" key="3">
    <source>
        <dbReference type="Proteomes" id="UP000015241"/>
    </source>
</evidence>
<dbReference type="InterPro" id="IPR036873">
    <property type="entry name" value="Rhodanese-like_dom_sf"/>
</dbReference>
<evidence type="ECO:0000313" key="2">
    <source>
        <dbReference type="EMBL" id="EPS93157.1"/>
    </source>
</evidence>
<dbReference type="AlphaFoldDB" id="S8DK17"/>
<proteinExistence type="predicted"/>
<sequence length="333" mass="35952">MSSFGSDNISYPSSSSYGEVIAREGISEPLRTSTPSGRRGATGPQLTLDDVRHLTADSMAVRAIRNSEKVDGTTVGVIFTLSYHADEPFLGIIAQAIRHFLLGQSFLFAVGCPSASPAHRSPLFICGSTDELVRGAALLVSSKFLARITRSSSAMEALWTGAVRNLGGSSFDEEALWDSMRKASRHPAHALIPPPGSRSVDQLLSDARARLERLTPQQAYAELHDTVRPWPVILVDIRPGGQRAREGGIAGALIVERCELEWRFDPRSPQRVPVANRYDLRVIVLGQEGNSSSLAAVSLHDLGMLNATDVIGGYVAWSEVGLPMEIVRGLARV</sequence>
<organism evidence="2 3">
    <name type="scientific">Fomitopsis schrenkii</name>
    <name type="common">Brown rot fungus</name>
    <dbReference type="NCBI Taxonomy" id="2126942"/>
    <lineage>
        <taxon>Eukaryota</taxon>
        <taxon>Fungi</taxon>
        <taxon>Dikarya</taxon>
        <taxon>Basidiomycota</taxon>
        <taxon>Agaricomycotina</taxon>
        <taxon>Agaricomycetes</taxon>
        <taxon>Polyporales</taxon>
        <taxon>Fomitopsis</taxon>
    </lineage>
</organism>